<feature type="coiled-coil region" evidence="2">
    <location>
        <begin position="34"/>
        <end position="68"/>
    </location>
</feature>
<dbReference type="InterPro" id="IPR043128">
    <property type="entry name" value="Rev_trsase/Diguanyl_cyclase"/>
</dbReference>
<dbReference type="Gene3D" id="2.40.70.10">
    <property type="entry name" value="Acid Proteases"/>
    <property type="match status" value="1"/>
</dbReference>
<dbReference type="EMBL" id="BPVZ01000211">
    <property type="protein sequence ID" value="GKV46599.1"/>
    <property type="molecule type" value="Genomic_DNA"/>
</dbReference>
<dbReference type="CDD" id="cd00303">
    <property type="entry name" value="retropepsin_like"/>
    <property type="match status" value="1"/>
</dbReference>
<dbReference type="Gene3D" id="3.30.70.270">
    <property type="match status" value="2"/>
</dbReference>
<protein>
    <submittedName>
        <fullName evidence="5">Uncharacterized protein</fullName>
    </submittedName>
</protein>
<keyword evidence="1" id="KW-0233">DNA recombination</keyword>
<accession>A0AAV5MC67</accession>
<dbReference type="Pfam" id="PF00078">
    <property type="entry name" value="RVT_1"/>
    <property type="match status" value="1"/>
</dbReference>
<evidence type="ECO:0000259" key="4">
    <source>
        <dbReference type="PROSITE" id="PS50994"/>
    </source>
</evidence>
<dbReference type="InterPro" id="IPR000467">
    <property type="entry name" value="G_patch_dom"/>
</dbReference>
<dbReference type="InterPro" id="IPR000477">
    <property type="entry name" value="RT_dom"/>
</dbReference>
<comment type="caution">
    <text evidence="5">The sequence shown here is derived from an EMBL/GenBank/DDBJ whole genome shotgun (WGS) entry which is preliminary data.</text>
</comment>
<dbReference type="Gene3D" id="1.10.340.70">
    <property type="match status" value="1"/>
</dbReference>
<dbReference type="GO" id="GO:0003676">
    <property type="term" value="F:nucleic acid binding"/>
    <property type="evidence" value="ECO:0007669"/>
    <property type="project" value="InterPro"/>
</dbReference>
<dbReference type="InterPro" id="IPR036397">
    <property type="entry name" value="RNaseH_sf"/>
</dbReference>
<organism evidence="5 6">
    <name type="scientific">Rubroshorea leprosula</name>
    <dbReference type="NCBI Taxonomy" id="152421"/>
    <lineage>
        <taxon>Eukaryota</taxon>
        <taxon>Viridiplantae</taxon>
        <taxon>Streptophyta</taxon>
        <taxon>Embryophyta</taxon>
        <taxon>Tracheophyta</taxon>
        <taxon>Spermatophyta</taxon>
        <taxon>Magnoliopsida</taxon>
        <taxon>eudicotyledons</taxon>
        <taxon>Gunneridae</taxon>
        <taxon>Pentapetalae</taxon>
        <taxon>rosids</taxon>
        <taxon>malvids</taxon>
        <taxon>Malvales</taxon>
        <taxon>Dipterocarpaceae</taxon>
        <taxon>Rubroshorea</taxon>
    </lineage>
</organism>
<dbReference type="PROSITE" id="PS50994">
    <property type="entry name" value="INTEGRASE"/>
    <property type="match status" value="1"/>
</dbReference>
<dbReference type="CDD" id="cd09279">
    <property type="entry name" value="RNase_HI_like"/>
    <property type="match status" value="1"/>
</dbReference>
<dbReference type="Gene3D" id="3.30.420.10">
    <property type="entry name" value="Ribonuclease H-like superfamily/Ribonuclease H"/>
    <property type="match status" value="2"/>
</dbReference>
<dbReference type="GO" id="GO:0004523">
    <property type="term" value="F:RNA-DNA hybrid ribonuclease activity"/>
    <property type="evidence" value="ECO:0007669"/>
    <property type="project" value="InterPro"/>
</dbReference>
<dbReference type="Gene3D" id="3.10.20.370">
    <property type="match status" value="1"/>
</dbReference>
<feature type="domain" description="Integrase catalytic" evidence="4">
    <location>
        <begin position="2090"/>
        <end position="2250"/>
    </location>
</feature>
<dbReference type="InterPro" id="IPR001584">
    <property type="entry name" value="Integrase_cat-core"/>
</dbReference>
<evidence type="ECO:0000313" key="5">
    <source>
        <dbReference type="EMBL" id="GKV46599.1"/>
    </source>
</evidence>
<dbReference type="Gene3D" id="3.10.10.10">
    <property type="entry name" value="HIV Type 1 Reverse Transcriptase, subunit A, domain 1"/>
    <property type="match status" value="2"/>
</dbReference>
<dbReference type="PROSITE" id="PS50879">
    <property type="entry name" value="RNASE_H_1"/>
    <property type="match status" value="1"/>
</dbReference>
<dbReference type="InterPro" id="IPR043502">
    <property type="entry name" value="DNA/RNA_pol_sf"/>
</dbReference>
<dbReference type="Pfam" id="PF17919">
    <property type="entry name" value="RT_RNaseH_2"/>
    <property type="match status" value="1"/>
</dbReference>
<dbReference type="InterPro" id="IPR002156">
    <property type="entry name" value="RNaseH_domain"/>
</dbReference>
<dbReference type="Pfam" id="PF13456">
    <property type="entry name" value="RVT_3"/>
    <property type="match status" value="1"/>
</dbReference>
<reference evidence="5 6" key="1">
    <citation type="journal article" date="2021" name="Commun. Biol.">
        <title>The genome of Shorea leprosula (Dipterocarpaceae) highlights the ecological relevance of drought in aseasonal tropical rainforests.</title>
        <authorList>
            <person name="Ng K.K.S."/>
            <person name="Kobayashi M.J."/>
            <person name="Fawcett J.A."/>
            <person name="Hatakeyama M."/>
            <person name="Paape T."/>
            <person name="Ng C.H."/>
            <person name="Ang C.C."/>
            <person name="Tnah L.H."/>
            <person name="Lee C.T."/>
            <person name="Nishiyama T."/>
            <person name="Sese J."/>
            <person name="O'Brien M.J."/>
            <person name="Copetti D."/>
            <person name="Mohd Noor M.I."/>
            <person name="Ong R.C."/>
            <person name="Putra M."/>
            <person name="Sireger I.Z."/>
            <person name="Indrioko S."/>
            <person name="Kosugi Y."/>
            <person name="Izuno A."/>
            <person name="Isagi Y."/>
            <person name="Lee S.L."/>
            <person name="Shimizu K.K."/>
        </authorList>
    </citation>
    <scope>NUCLEOTIDE SEQUENCE [LARGE SCALE GENOMIC DNA]</scope>
    <source>
        <strain evidence="5">214</strain>
    </source>
</reference>
<evidence type="ECO:0000256" key="1">
    <source>
        <dbReference type="ARBA" id="ARBA00023172"/>
    </source>
</evidence>
<dbReference type="InterPro" id="IPR041588">
    <property type="entry name" value="Integrase_H2C2"/>
</dbReference>
<keyword evidence="6" id="KW-1185">Reference proteome</keyword>
<dbReference type="GO" id="GO:0015074">
    <property type="term" value="P:DNA integration"/>
    <property type="evidence" value="ECO:0007669"/>
    <property type="project" value="InterPro"/>
</dbReference>
<dbReference type="FunFam" id="3.30.70.270:FF:000063">
    <property type="entry name" value="Zinc knuckle domaincontaining protein"/>
    <property type="match status" value="1"/>
</dbReference>
<dbReference type="SUPFAM" id="SSF53098">
    <property type="entry name" value="Ribonuclease H-like"/>
    <property type="match status" value="2"/>
</dbReference>
<name>A0AAV5MC67_9ROSI</name>
<dbReference type="Pfam" id="PF17921">
    <property type="entry name" value="Integrase_H2C2"/>
    <property type="match status" value="1"/>
</dbReference>
<evidence type="ECO:0000259" key="3">
    <source>
        <dbReference type="PROSITE" id="PS50879"/>
    </source>
</evidence>
<dbReference type="InterPro" id="IPR005162">
    <property type="entry name" value="Retrotrans_gag_dom"/>
</dbReference>
<dbReference type="Pfam" id="PF01585">
    <property type="entry name" value="G-patch"/>
    <property type="match status" value="1"/>
</dbReference>
<dbReference type="Pfam" id="PF00665">
    <property type="entry name" value="rve"/>
    <property type="match status" value="1"/>
</dbReference>
<dbReference type="GO" id="GO:0006310">
    <property type="term" value="P:DNA recombination"/>
    <property type="evidence" value="ECO:0007669"/>
    <property type="project" value="UniProtKB-KW"/>
</dbReference>
<dbReference type="InterPro" id="IPR021109">
    <property type="entry name" value="Peptidase_aspartic_dom_sf"/>
</dbReference>
<dbReference type="CDD" id="cd01647">
    <property type="entry name" value="RT_LTR"/>
    <property type="match status" value="1"/>
</dbReference>
<sequence length="2250" mass="255969">MDSHTSKAQASSPKTLWEFSACTQRLNEETISYLHQLTKDNEHLRTANEQLEEQLQDMTINRNLYKIAMEDMCYQLQVEKQKNQALLEEDIGLREIIIGIAALVSQFEGRMAETHHHIAQRTHMCYMQKEIGKFKKKKEGTQLKRLKVGGCGNKKPCFSTTHYKIGRCLRTRWKRRCKILLIIAPRRKVSKRRRSPYLLRSRVIKMSEENIAVNPEKSAVDERVDKLEATMQTMAATLQTISLTLSTLTTGSVSSPAIPVPPIPTITPGSRAKDPMVTQLQLPPIYENQPLVGESSSHAPQISSLPFEASYPPFEMNNPTLPTTSPLILNIPPLKGQVPAIQSNPSVAMLRPALEDGRSREMYARKMAPYANDERVLIHYFQDNLSGPASVWFSTLDKKKIRTFKDVSQAFMKQYEYNMSLAPTRDSLQRITKKGNETFKEFAQWWRSEAAKVIPPLTDNEICSLFIKSTTGTFRAWQLEQVKMGSSGSTSKRFSPKGKKEDEEALSHIFTSDAKSVYNVANGPYNRQPQSQYTSTFKPTPYPQRRPNFNAQALVRQQFPPTNQPKQFTKLPIPYSEVLKQLVEVGLIRTLQVNPIQPPYPYWYDAQARCEYHTVAGHSTENCAALRHRIQDLIDEGKLQLDVKEAKGVPNITQNPLPPHDAGTMNMITFNGVEKPMSLNVLPMMIDDAVICPYHSNMKGHALQDCKDFQRKIKELQGMGILRFTSTQEVEKFIASVTGNYFTKERPYILQDTTKAQVINRNLRQSYVLKTSLSESLMGKTSFVVMPQHSTILNSTTNDVSNMTRSGQCYVSPEVEESRRAALKSKGIRIEKMPEESPKKFVSENEVVEFLNILRKSEYSIIEQLNKTPAKISVLELMLSSEVHLDALLKVLKEAHVPKNIDTQKFGTVVGAILTPNYINFTDDEIPDEGNGHTKALHISIQCKMMNVPHVLIDNGSALNVIPMIVLKQLKVDESHINQCNTVVRAFDGTKRNVIGKIELPVEIGPVTFDVDFFVMDISPTFNMLLGRPWIHVAGAVPSTLHQKVKYIVNGVLVTVNGEEEHVIRKATTIPYLGLDPGTYESSYHSMECAAASYIHSKFKGKRAEMAKPTRAAAKMMLACHYQLGEGLGLNGQGILEPIEVIQAWGTFDPEGTIFTDRLLEIGECSKQAKYEEVVVEDIMNEVCSDDEEDSFGFNNLFGPAKMTDPKERWRRMLTERAFMEKHPNFHLVHHAKAPMGSHESVLLETVKEESLCDSWGNLTINALDEEGLEFDRGISLVNGSSQVNWTAELLPAAFISEPANDESLNSDAMPDFIYEIDDHTYKEEDNENLDPFHELTQMLRQEKPKLQPNQETETINLGTEDDRKEIKINAHLSSEERNELMELLFEFQDVFAWSYKDMPGLDPDIAVHAIPLHFEAKPVKQKLRRMKPEVLLKVKEEVQKLLDVNFIEVAMYPEWVAELESIKMKEEDKLKTTFITQWGTFCYKVMPFGLKNAGATYQRSVITLLHDFVHTIVELYVDDMVIMSKEEVLHTENLKKVFERLRRYQLRLNPAKCTFDVDSGKLLGFIVSHRGIEIDPAKIKAVDEMPPPKTQKEVRGFLGRINYIARFIANLTTICEPIFKLLRKDNPHTWNAQCQQAFDKIKEYLKNPPILVPPTDKRPFILYITILEKSMGAVLVQHDDSGKNERAIYYVSKKFNDCESKYSHLEKTCCALAWTSKKLRHYMLTNTTYLLSRMDPIKFIFEKPTLSERISRWHMLLSEFDIVYTTQKAIKGQAIADHLAEHAAEDYEPIDWDFPDEDILAVEAESDNWKLFFDGAVNQLGCGLGAVLVSLKGEHFPIAIKLDFACTNNVAEYEACIAGIHVALDMNVRDLEIYGDSALIICQTNGDWQTKDPKLIPYHQYLETLIKKFRFISLNHMPHAKNQFADALATLASMIQISNDDVIKPLRIEISQELAHCMEIKVDDKPWFHDIKQFLQNGEHPLHASEVNKKTIKKLAASYFLSGNTLYKRSADMTLLRCVDETEAKQVMTEVHEEICGTHANGRMLARKILWAGYYWLTMEHDCIKYARACHKCQIYVDHINASPSLLHKMSAPWPFSMCGIDVIGAINPKASNGHQFILVAIDYFTKWVEAASYASVTKKVVTRFIKREIICRYGQPEAIITDNASNLNNDMMTALCKQFKIKHLNSSPYRPKMNGAVEAANKNIKKILAKLAVTYKDWHEMLPYALHAYRTSVRTSTGAPPYSLVYGM</sequence>
<proteinExistence type="predicted"/>
<keyword evidence="2" id="KW-0175">Coiled coil</keyword>
<gene>
    <name evidence="5" type="ORF">SLEP1_g53572</name>
</gene>
<dbReference type="InterPro" id="IPR012337">
    <property type="entry name" value="RNaseH-like_sf"/>
</dbReference>
<evidence type="ECO:0000256" key="2">
    <source>
        <dbReference type="SAM" id="Coils"/>
    </source>
</evidence>
<dbReference type="PANTHER" id="PTHR48475">
    <property type="entry name" value="RIBONUCLEASE H"/>
    <property type="match status" value="1"/>
</dbReference>
<feature type="domain" description="RNase H type-1" evidence="3">
    <location>
        <begin position="1806"/>
        <end position="1935"/>
    </location>
</feature>
<evidence type="ECO:0000313" key="6">
    <source>
        <dbReference type="Proteomes" id="UP001054252"/>
    </source>
</evidence>
<dbReference type="Proteomes" id="UP001054252">
    <property type="component" value="Unassembled WGS sequence"/>
</dbReference>
<dbReference type="PANTHER" id="PTHR48475:SF1">
    <property type="entry name" value="RNASE H TYPE-1 DOMAIN-CONTAINING PROTEIN"/>
    <property type="match status" value="1"/>
</dbReference>
<dbReference type="SUPFAM" id="SSF56672">
    <property type="entry name" value="DNA/RNA polymerases"/>
    <property type="match status" value="1"/>
</dbReference>
<dbReference type="InterPro" id="IPR041577">
    <property type="entry name" value="RT_RNaseH_2"/>
</dbReference>
<dbReference type="Pfam" id="PF03732">
    <property type="entry name" value="Retrotrans_gag"/>
    <property type="match status" value="1"/>
</dbReference>